<dbReference type="AlphaFoldDB" id="A0A7W7XYQ7"/>
<organism evidence="3 4">
    <name type="scientific">Rehaibacterium terrae</name>
    <dbReference type="NCBI Taxonomy" id="1341696"/>
    <lineage>
        <taxon>Bacteria</taxon>
        <taxon>Pseudomonadati</taxon>
        <taxon>Pseudomonadota</taxon>
        <taxon>Gammaproteobacteria</taxon>
        <taxon>Lysobacterales</taxon>
        <taxon>Lysobacteraceae</taxon>
        <taxon>Rehaibacterium</taxon>
    </lineage>
</organism>
<name>A0A7W7XYQ7_9GAMM</name>
<feature type="domain" description="FHA" evidence="2">
    <location>
        <begin position="139"/>
        <end position="191"/>
    </location>
</feature>
<dbReference type="EMBL" id="JACHHX010000004">
    <property type="protein sequence ID" value="MBB5014886.1"/>
    <property type="molecule type" value="Genomic_DNA"/>
</dbReference>
<evidence type="ECO:0000313" key="4">
    <source>
        <dbReference type="Proteomes" id="UP000519004"/>
    </source>
</evidence>
<dbReference type="InterPro" id="IPR000253">
    <property type="entry name" value="FHA_dom"/>
</dbReference>
<dbReference type="SUPFAM" id="SSF49879">
    <property type="entry name" value="SMAD/FHA domain"/>
    <property type="match status" value="2"/>
</dbReference>
<evidence type="ECO:0000259" key="2">
    <source>
        <dbReference type="PROSITE" id="PS50006"/>
    </source>
</evidence>
<dbReference type="PROSITE" id="PS50006">
    <property type="entry name" value="FHA_DOMAIN"/>
    <property type="match status" value="1"/>
</dbReference>
<dbReference type="Proteomes" id="UP000519004">
    <property type="component" value="Unassembled WGS sequence"/>
</dbReference>
<keyword evidence="1" id="KW-0472">Membrane</keyword>
<proteinExistence type="predicted"/>
<dbReference type="Gene3D" id="2.60.200.20">
    <property type="match status" value="2"/>
</dbReference>
<feature type="transmembrane region" description="Helical" evidence="1">
    <location>
        <begin position="249"/>
        <end position="270"/>
    </location>
</feature>
<dbReference type="Pfam" id="PF00498">
    <property type="entry name" value="FHA"/>
    <property type="match status" value="1"/>
</dbReference>
<keyword evidence="1" id="KW-1133">Transmembrane helix</keyword>
<dbReference type="InterPro" id="IPR008984">
    <property type="entry name" value="SMAD_FHA_dom_sf"/>
</dbReference>
<gene>
    <name evidence="3" type="ORF">HNQ58_000763</name>
</gene>
<evidence type="ECO:0000256" key="1">
    <source>
        <dbReference type="SAM" id="Phobius"/>
    </source>
</evidence>
<dbReference type="CDD" id="cd00060">
    <property type="entry name" value="FHA"/>
    <property type="match status" value="2"/>
</dbReference>
<accession>A0A7W7XYQ7</accession>
<sequence length="276" mass="28919">MMRLSFPNGEHPDLRLDEGDVSIGSAADNRVAIADAGLAPHHARIVADRRGAWLHVSAEAPPVHLNARPVRELAMLRKGDVVCLGHVHLLLCADEHGSQVLPIPPAPPADDAEPALPRVVLRGVAGAHFGRSHAIERTLLIGRGEGVQVRLDNPAAAERHAQIELHGERVVLRRIGGEVMVNGMRVGDSLLAPGDQLVIESDRFVLEAPGLARPPGMTGGAATSGVPNANHHVIASQADEDDGVGRGVAVWWLIAAAAVLAAVITAVLVYGPRATG</sequence>
<keyword evidence="4" id="KW-1185">Reference proteome</keyword>
<dbReference type="Pfam" id="PF16697">
    <property type="entry name" value="Yop-YscD_cpl"/>
    <property type="match status" value="1"/>
</dbReference>
<evidence type="ECO:0000313" key="3">
    <source>
        <dbReference type="EMBL" id="MBB5014886.1"/>
    </source>
</evidence>
<keyword evidence="1" id="KW-0812">Transmembrane</keyword>
<reference evidence="3 4" key="1">
    <citation type="submission" date="2020-08" db="EMBL/GenBank/DDBJ databases">
        <title>Genomic Encyclopedia of Type Strains, Phase IV (KMG-IV): sequencing the most valuable type-strain genomes for metagenomic binning, comparative biology and taxonomic classification.</title>
        <authorList>
            <person name="Goeker M."/>
        </authorList>
    </citation>
    <scope>NUCLEOTIDE SEQUENCE [LARGE SCALE GENOMIC DNA]</scope>
    <source>
        <strain evidence="3 4">DSM 25897</strain>
    </source>
</reference>
<dbReference type="SMART" id="SM00240">
    <property type="entry name" value="FHA"/>
    <property type="match status" value="2"/>
</dbReference>
<comment type="caution">
    <text evidence="3">The sequence shown here is derived from an EMBL/GenBank/DDBJ whole genome shotgun (WGS) entry which is preliminary data.</text>
</comment>
<protein>
    <submittedName>
        <fullName evidence="3">PSer/pThr/pTyr-binding forkhead associated (FHA) protein</fullName>
    </submittedName>
</protein>
<dbReference type="RefSeq" id="WP_183947461.1">
    <property type="nucleotide sequence ID" value="NZ_JACHHX010000004.1"/>
</dbReference>
<dbReference type="InterPro" id="IPR032030">
    <property type="entry name" value="YscD_cytoplasmic_dom"/>
</dbReference>